<evidence type="ECO:0000313" key="2">
    <source>
        <dbReference type="EMBL" id="AFG56136.1"/>
    </source>
</evidence>
<dbReference type="EMBL" id="FJ078618">
    <property type="protein sequence ID" value="AFG56138.1"/>
    <property type="molecule type" value="Genomic_DNA"/>
</dbReference>
<dbReference type="AlphaFoldDB" id="H9W295"/>
<evidence type="ECO:0000256" key="1">
    <source>
        <dbReference type="ARBA" id="ARBA00009817"/>
    </source>
</evidence>
<dbReference type="EMBL" id="FJ078602">
    <property type="protein sequence ID" value="AFG56141.1"/>
    <property type="molecule type" value="Genomic_DNA"/>
</dbReference>
<name>H9W295_PINTA</name>
<dbReference type="InterPro" id="IPR011256">
    <property type="entry name" value="Reg_factor_effector_dom_sf"/>
</dbReference>
<dbReference type="EMBL" id="FJ078604">
    <property type="protein sequence ID" value="AFG56140.1"/>
    <property type="molecule type" value="Genomic_DNA"/>
</dbReference>
<evidence type="ECO:0000313" key="5">
    <source>
        <dbReference type="EMBL" id="AFG56140.1"/>
    </source>
</evidence>
<dbReference type="PANTHER" id="PTHR11220">
    <property type="entry name" value="HEME-BINDING PROTEIN-RELATED"/>
    <property type="match status" value="1"/>
</dbReference>
<dbReference type="SUPFAM" id="SSF55136">
    <property type="entry name" value="Probable bacterial effector-binding domain"/>
    <property type="match status" value="1"/>
</dbReference>
<dbReference type="Pfam" id="PF04832">
    <property type="entry name" value="SOUL"/>
    <property type="match status" value="1"/>
</dbReference>
<comment type="similarity">
    <text evidence="1">Belongs to the HEBP family.</text>
</comment>
<dbReference type="Gene3D" id="3.20.80.10">
    <property type="entry name" value="Regulatory factor, effector binding domain"/>
    <property type="match status" value="1"/>
</dbReference>
<protein>
    <recommendedName>
        <fullName evidence="7">SOUL heme-binding protein</fullName>
    </recommendedName>
</protein>
<accession>H9W295</accession>
<dbReference type="PANTHER" id="PTHR11220:SF1">
    <property type="entry name" value="HEME-BINDING PROTEIN 2"/>
    <property type="match status" value="1"/>
</dbReference>
<feature type="non-terminal residue" evidence="4">
    <location>
        <position position="134"/>
    </location>
</feature>
<sequence>VLCLLISYSHCFHAADSDTDPVEIAAPTCKSFECPVYMSVHKDEEFEIRRYSNHTLWISSSEINVNNSFRQTTRAGFLKLFNYVRGNNGQHEQIPITAPVVTEVFLSSQGPSCDTAFVIRLPVAKRFEEVVEND</sequence>
<evidence type="ECO:0000313" key="6">
    <source>
        <dbReference type="EMBL" id="AFG56141.1"/>
    </source>
</evidence>
<evidence type="ECO:0000313" key="3">
    <source>
        <dbReference type="EMBL" id="AFG56137.1"/>
    </source>
</evidence>
<feature type="non-terminal residue" evidence="4">
    <location>
        <position position="1"/>
    </location>
</feature>
<organism evidence="4">
    <name type="scientific">Pinus taeda</name>
    <name type="common">Loblolly pine</name>
    <dbReference type="NCBI Taxonomy" id="3352"/>
    <lineage>
        <taxon>Eukaryota</taxon>
        <taxon>Viridiplantae</taxon>
        <taxon>Streptophyta</taxon>
        <taxon>Embryophyta</taxon>
        <taxon>Tracheophyta</taxon>
        <taxon>Spermatophyta</taxon>
        <taxon>Pinopsida</taxon>
        <taxon>Pinidae</taxon>
        <taxon>Conifers I</taxon>
        <taxon>Pinales</taxon>
        <taxon>Pinaceae</taxon>
        <taxon>Pinus</taxon>
        <taxon>Pinus subgen. Pinus</taxon>
    </lineage>
</organism>
<dbReference type="InterPro" id="IPR006917">
    <property type="entry name" value="SOUL_heme-bd"/>
</dbReference>
<proteinExistence type="inferred from homology"/>
<evidence type="ECO:0000313" key="4">
    <source>
        <dbReference type="EMBL" id="AFG56138.1"/>
    </source>
</evidence>
<evidence type="ECO:0008006" key="7">
    <source>
        <dbReference type="Google" id="ProtNLM"/>
    </source>
</evidence>
<reference evidence="4" key="1">
    <citation type="submission" date="2008-08" db="EMBL/GenBank/DDBJ databases">
        <title>Nucleotide Diversity and Divergence in the Loblolly Pine Gene Space.</title>
        <authorList>
            <person name="Neale D.B."/>
            <person name="Wegrzyn J.L."/>
            <person name="Lee J.M."/>
            <person name="Eckert A.J."/>
            <person name="Liechty J.D."/>
            <person name="Stevens K.A."/>
            <person name="Langley C.H."/>
        </authorList>
    </citation>
    <scope>NUCLEOTIDE SEQUENCE</scope>
    <source>
        <strain evidence="5">2294</strain>
        <strain evidence="6">2295</strain>
        <strain evidence="4">2300</strain>
        <strain evidence="3">2302</strain>
        <strain evidence="2">2303</strain>
        <tissue evidence="4">Megagametophyte</tissue>
    </source>
</reference>
<dbReference type="EMBL" id="FJ078607">
    <property type="protein sequence ID" value="AFG56136.1"/>
    <property type="molecule type" value="Genomic_DNA"/>
</dbReference>
<gene>
    <name evidence="4" type="ORF">0_6824_01</name>
</gene>
<dbReference type="EMBL" id="FJ078611">
    <property type="protein sequence ID" value="AFG56137.1"/>
    <property type="molecule type" value="Genomic_DNA"/>
</dbReference>